<dbReference type="Proteomes" id="UP000828048">
    <property type="component" value="Chromosome 9"/>
</dbReference>
<sequence length="124" mass="14226">MCEKMEGIEVILRRFGDEQSTLLDRFERHSFEVQLNQAILLGRSLSEPTVPRTRTQAPLPPPPLPVLVALPSQVQQGRRRGSGFKKVLKRLLNPILRRKSGRKEVVSNPKDPMLWKAFSRSMRV</sequence>
<evidence type="ECO:0000313" key="1">
    <source>
        <dbReference type="EMBL" id="KAH7866285.1"/>
    </source>
</evidence>
<protein>
    <submittedName>
        <fullName evidence="1">Uncharacterized protein</fullName>
    </submittedName>
</protein>
<accession>A0ACB7ZME8</accession>
<evidence type="ECO:0000313" key="2">
    <source>
        <dbReference type="Proteomes" id="UP000828048"/>
    </source>
</evidence>
<reference evidence="1 2" key="1">
    <citation type="journal article" date="2021" name="Hortic Res">
        <title>High-quality reference genome and annotation aids understanding of berry development for evergreen blueberry (Vaccinium darrowii).</title>
        <authorList>
            <person name="Yu J."/>
            <person name="Hulse-Kemp A.M."/>
            <person name="Babiker E."/>
            <person name="Staton M."/>
        </authorList>
    </citation>
    <scope>NUCLEOTIDE SEQUENCE [LARGE SCALE GENOMIC DNA]</scope>
    <source>
        <strain evidence="2">cv. NJ 8807/NJ 8810</strain>
        <tissue evidence="1">Young leaf</tissue>
    </source>
</reference>
<name>A0ACB7ZME8_9ERIC</name>
<organism evidence="1 2">
    <name type="scientific">Vaccinium darrowii</name>
    <dbReference type="NCBI Taxonomy" id="229202"/>
    <lineage>
        <taxon>Eukaryota</taxon>
        <taxon>Viridiplantae</taxon>
        <taxon>Streptophyta</taxon>
        <taxon>Embryophyta</taxon>
        <taxon>Tracheophyta</taxon>
        <taxon>Spermatophyta</taxon>
        <taxon>Magnoliopsida</taxon>
        <taxon>eudicotyledons</taxon>
        <taxon>Gunneridae</taxon>
        <taxon>Pentapetalae</taxon>
        <taxon>asterids</taxon>
        <taxon>Ericales</taxon>
        <taxon>Ericaceae</taxon>
        <taxon>Vaccinioideae</taxon>
        <taxon>Vaccinieae</taxon>
        <taxon>Vaccinium</taxon>
    </lineage>
</organism>
<dbReference type="EMBL" id="CM037159">
    <property type="protein sequence ID" value="KAH7866285.1"/>
    <property type="molecule type" value="Genomic_DNA"/>
</dbReference>
<proteinExistence type="predicted"/>
<gene>
    <name evidence="1" type="ORF">Vadar_018190</name>
</gene>
<comment type="caution">
    <text evidence="1">The sequence shown here is derived from an EMBL/GenBank/DDBJ whole genome shotgun (WGS) entry which is preliminary data.</text>
</comment>
<keyword evidence="2" id="KW-1185">Reference proteome</keyword>